<feature type="transmembrane region" description="Helical" evidence="7">
    <location>
        <begin position="137"/>
        <end position="159"/>
    </location>
</feature>
<dbReference type="EMBL" id="HG938354">
    <property type="protein sequence ID" value="CDN51506.1"/>
    <property type="molecule type" value="Genomic_DNA"/>
</dbReference>
<evidence type="ECO:0000256" key="4">
    <source>
        <dbReference type="ARBA" id="ARBA00022692"/>
    </source>
</evidence>
<sequence>MIRLVRFGMQSIAGLLAISLASFSVITLMPADPVAIAIRVWSLPATDDTVAALRAEWGLDQPMLFRYLHWLADFLGGDWGRSFRTGEPVLAEFVERLPVSLSLGLAGLALAIALAIPLGFFSAAYPRGIVDRASRALSVFVQAVPAFWLGLVLLWVLGVQLRWVRPFANDWTAIVLPVLLIALHSVAVLSRVYRRDLKETSGQPHFRTALAKGLSERQALWRHGHRSALYALLSAIRSEAGWVIGSTATMEILFGLPGISQFLVQSIAARDQMVLQAYVMVVAVWMLVLNASANLAMRLLDPRLA</sequence>
<dbReference type="HOGENOM" id="CLU_036879_0_1_5"/>
<dbReference type="Pfam" id="PF19300">
    <property type="entry name" value="BPD_transp_1_N"/>
    <property type="match status" value="1"/>
</dbReference>
<organism evidence="9 10">
    <name type="scientific">Neorhizobium galegae bv. orientalis str. HAMBI 540</name>
    <dbReference type="NCBI Taxonomy" id="1028800"/>
    <lineage>
        <taxon>Bacteria</taxon>
        <taxon>Pseudomonadati</taxon>
        <taxon>Pseudomonadota</taxon>
        <taxon>Alphaproteobacteria</taxon>
        <taxon>Hyphomicrobiales</taxon>
        <taxon>Rhizobiaceae</taxon>
        <taxon>Rhizobium/Agrobacterium group</taxon>
        <taxon>Neorhizobium</taxon>
    </lineage>
</organism>
<dbReference type="Gene3D" id="1.10.3720.10">
    <property type="entry name" value="MetI-like"/>
    <property type="match status" value="1"/>
</dbReference>
<dbReference type="PATRIC" id="fig|1028800.3.peg.5456"/>
<evidence type="ECO:0000259" key="8">
    <source>
        <dbReference type="PROSITE" id="PS50928"/>
    </source>
</evidence>
<comment type="similarity">
    <text evidence="7">Belongs to the binding-protein-dependent transport system permease family.</text>
</comment>
<dbReference type="SUPFAM" id="SSF161098">
    <property type="entry name" value="MetI-like"/>
    <property type="match status" value="1"/>
</dbReference>
<dbReference type="Proteomes" id="UP000028181">
    <property type="component" value="Plasmid pHAMBI540a"/>
</dbReference>
<evidence type="ECO:0000313" key="10">
    <source>
        <dbReference type="Proteomes" id="UP000028181"/>
    </source>
</evidence>
<feature type="transmembrane region" description="Helical" evidence="7">
    <location>
        <begin position="275"/>
        <end position="297"/>
    </location>
</feature>
<evidence type="ECO:0000256" key="5">
    <source>
        <dbReference type="ARBA" id="ARBA00022989"/>
    </source>
</evidence>
<geneLocation type="plasmid" evidence="10">
    <name>II</name>
</geneLocation>
<dbReference type="InterPro" id="IPR000515">
    <property type="entry name" value="MetI-like"/>
</dbReference>
<feature type="domain" description="ABC transmembrane type-1" evidence="8">
    <location>
        <begin position="97"/>
        <end position="293"/>
    </location>
</feature>
<name>A0A068T0A9_NEOGA</name>
<keyword evidence="4 7" id="KW-0812">Transmembrane</keyword>
<keyword evidence="9" id="KW-0614">Plasmid</keyword>
<feature type="transmembrane region" description="Helical" evidence="7">
    <location>
        <begin position="12"/>
        <end position="31"/>
    </location>
</feature>
<feature type="transmembrane region" description="Helical" evidence="7">
    <location>
        <begin position="240"/>
        <end position="263"/>
    </location>
</feature>
<evidence type="ECO:0000256" key="7">
    <source>
        <dbReference type="RuleBase" id="RU363032"/>
    </source>
</evidence>
<reference evidence="10" key="1">
    <citation type="journal article" date="2014" name="BMC Genomics">
        <title>Genome sequencing of two Neorhizobium galegae strains reveals a noeT gene responsible for the unusual acetylation of the nodulation factors.</title>
        <authorList>
            <person name="Osterman J."/>
            <person name="Marsh J."/>
            <person name="Laine P.K."/>
            <person name="Zeng Z."/>
            <person name="Alatalo E."/>
            <person name="Sullivan J.T."/>
            <person name="Young J.P."/>
            <person name="Thomas-Oates J."/>
            <person name="Paulin L."/>
            <person name="Lindstrom K."/>
        </authorList>
    </citation>
    <scope>NUCLEOTIDE SEQUENCE [LARGE SCALE GENOMIC DNA]</scope>
    <source>
        <strain evidence="10">HAMBI 540</strain>
    </source>
</reference>
<dbReference type="PANTHER" id="PTHR43163">
    <property type="entry name" value="DIPEPTIDE TRANSPORT SYSTEM PERMEASE PROTEIN DPPB-RELATED"/>
    <property type="match status" value="1"/>
</dbReference>
<dbReference type="CDD" id="cd06261">
    <property type="entry name" value="TM_PBP2"/>
    <property type="match status" value="1"/>
</dbReference>
<dbReference type="eggNOG" id="COG0601">
    <property type="taxonomic scope" value="Bacteria"/>
</dbReference>
<dbReference type="GO" id="GO:0055085">
    <property type="term" value="P:transmembrane transport"/>
    <property type="evidence" value="ECO:0007669"/>
    <property type="project" value="InterPro"/>
</dbReference>
<keyword evidence="3" id="KW-1003">Cell membrane</keyword>
<comment type="subcellular location">
    <subcellularLocation>
        <location evidence="1 7">Cell membrane</location>
        <topology evidence="1 7">Multi-pass membrane protein</topology>
    </subcellularLocation>
</comment>
<dbReference type="GeneID" id="24260176"/>
<keyword evidence="10" id="KW-1185">Reference proteome</keyword>
<dbReference type="PANTHER" id="PTHR43163:SF6">
    <property type="entry name" value="DIPEPTIDE TRANSPORT SYSTEM PERMEASE PROTEIN DPPB-RELATED"/>
    <property type="match status" value="1"/>
</dbReference>
<dbReference type="GO" id="GO:0005886">
    <property type="term" value="C:plasma membrane"/>
    <property type="evidence" value="ECO:0007669"/>
    <property type="project" value="UniProtKB-SubCell"/>
</dbReference>
<feature type="transmembrane region" description="Helical" evidence="7">
    <location>
        <begin position="171"/>
        <end position="193"/>
    </location>
</feature>
<evidence type="ECO:0000313" key="9">
    <source>
        <dbReference type="EMBL" id="CDN51506.1"/>
    </source>
</evidence>
<dbReference type="InterPro" id="IPR035906">
    <property type="entry name" value="MetI-like_sf"/>
</dbReference>
<dbReference type="KEGG" id="ngg:RG540_PA08300"/>
<evidence type="ECO:0000256" key="3">
    <source>
        <dbReference type="ARBA" id="ARBA00022475"/>
    </source>
</evidence>
<evidence type="ECO:0000256" key="6">
    <source>
        <dbReference type="ARBA" id="ARBA00023136"/>
    </source>
</evidence>
<keyword evidence="6 7" id="KW-0472">Membrane</keyword>
<dbReference type="Pfam" id="PF00528">
    <property type="entry name" value="BPD_transp_1"/>
    <property type="match status" value="1"/>
</dbReference>
<gene>
    <name evidence="9" type="primary">nikB</name>
    <name evidence="9" type="ORF">RG540_PA08300</name>
</gene>
<keyword evidence="2 7" id="KW-0813">Transport</keyword>
<feature type="transmembrane region" description="Helical" evidence="7">
    <location>
        <begin position="103"/>
        <end position="125"/>
    </location>
</feature>
<evidence type="ECO:0000256" key="1">
    <source>
        <dbReference type="ARBA" id="ARBA00004651"/>
    </source>
</evidence>
<keyword evidence="5 7" id="KW-1133">Transmembrane helix</keyword>
<dbReference type="InterPro" id="IPR045621">
    <property type="entry name" value="BPD_transp_1_N"/>
</dbReference>
<protein>
    <submittedName>
        <fullName evidence="9">Nickel ABC transporter, permease subunit NikB</fullName>
    </submittedName>
</protein>
<dbReference type="AlphaFoldDB" id="A0A068T0A9"/>
<accession>A0A068T0A9</accession>
<evidence type="ECO:0000256" key="2">
    <source>
        <dbReference type="ARBA" id="ARBA00022448"/>
    </source>
</evidence>
<dbReference type="RefSeq" id="WP_244446775.1">
    <property type="nucleotide sequence ID" value="NZ_HG938354.1"/>
</dbReference>
<proteinExistence type="inferred from homology"/>
<dbReference type="PROSITE" id="PS50928">
    <property type="entry name" value="ABC_TM1"/>
    <property type="match status" value="1"/>
</dbReference>